<sequence>MRRVDRRVSNGEVHGLAWGVPNDKRDDNTEQKECNQYRSKQVSMCVLFKF</sequence>
<dbReference type="EMBL" id="BMGT01000003">
    <property type="protein sequence ID" value="GGG80587.1"/>
    <property type="molecule type" value="Genomic_DNA"/>
</dbReference>
<dbReference type="Proteomes" id="UP000647241">
    <property type="component" value="Unassembled WGS sequence"/>
</dbReference>
<proteinExistence type="predicted"/>
<keyword evidence="2" id="KW-1185">Reference proteome</keyword>
<evidence type="ECO:0000313" key="1">
    <source>
        <dbReference type="EMBL" id="GGG80587.1"/>
    </source>
</evidence>
<gene>
    <name evidence="1" type="ORF">GCM10011585_25010</name>
</gene>
<reference evidence="1" key="1">
    <citation type="journal article" date="2014" name="Int. J. Syst. Evol. Microbiol.">
        <title>Complete genome sequence of Corynebacterium casei LMG S-19264T (=DSM 44701T), isolated from a smear-ripened cheese.</title>
        <authorList>
            <consortium name="US DOE Joint Genome Institute (JGI-PGF)"/>
            <person name="Walter F."/>
            <person name="Albersmeier A."/>
            <person name="Kalinowski J."/>
            <person name="Ruckert C."/>
        </authorList>
    </citation>
    <scope>NUCLEOTIDE SEQUENCE</scope>
    <source>
        <strain evidence="1">CGMCC 1.12997</strain>
    </source>
</reference>
<reference evidence="1" key="2">
    <citation type="submission" date="2020-09" db="EMBL/GenBank/DDBJ databases">
        <authorList>
            <person name="Sun Q."/>
            <person name="Zhou Y."/>
        </authorList>
    </citation>
    <scope>NUCLEOTIDE SEQUENCE</scope>
    <source>
        <strain evidence="1">CGMCC 1.12997</strain>
    </source>
</reference>
<dbReference type="AlphaFoldDB" id="A0A917M7T6"/>
<organism evidence="1 2">
    <name type="scientific">Edaphobacter dinghuensis</name>
    <dbReference type="NCBI Taxonomy" id="1560005"/>
    <lineage>
        <taxon>Bacteria</taxon>
        <taxon>Pseudomonadati</taxon>
        <taxon>Acidobacteriota</taxon>
        <taxon>Terriglobia</taxon>
        <taxon>Terriglobales</taxon>
        <taxon>Acidobacteriaceae</taxon>
        <taxon>Edaphobacter</taxon>
    </lineage>
</organism>
<protein>
    <submittedName>
        <fullName evidence="1">Uncharacterized protein</fullName>
    </submittedName>
</protein>
<evidence type="ECO:0000313" key="2">
    <source>
        <dbReference type="Proteomes" id="UP000647241"/>
    </source>
</evidence>
<comment type="caution">
    <text evidence="1">The sequence shown here is derived from an EMBL/GenBank/DDBJ whole genome shotgun (WGS) entry which is preliminary data.</text>
</comment>
<accession>A0A917M7T6</accession>
<name>A0A917M7T6_9BACT</name>